<dbReference type="PRINTS" id="PR01705">
    <property type="entry name" value="TSP1REPEAT"/>
</dbReference>
<dbReference type="KEGG" id="bbel:109462512"/>
<dbReference type="SMART" id="SM00408">
    <property type="entry name" value="IGc2"/>
    <property type="match status" value="1"/>
</dbReference>
<name>A0A6P4XVL2_BRABE</name>
<dbReference type="SMART" id="SM00209">
    <property type="entry name" value="TSP1"/>
    <property type="match status" value="5"/>
</dbReference>
<dbReference type="PANTHER" id="PTHR22906:SF43">
    <property type="entry name" value="PROPERDIN"/>
    <property type="match status" value="1"/>
</dbReference>
<keyword evidence="4" id="KW-0677">Repeat</keyword>
<keyword evidence="5" id="KW-1015">Disulfide bond</keyword>
<dbReference type="InterPro" id="IPR013783">
    <property type="entry name" value="Ig-like_fold"/>
</dbReference>
<evidence type="ECO:0000256" key="1">
    <source>
        <dbReference type="ARBA" id="ARBA00004613"/>
    </source>
</evidence>
<evidence type="ECO:0000259" key="7">
    <source>
        <dbReference type="PROSITE" id="PS50835"/>
    </source>
</evidence>
<gene>
    <name evidence="9" type="primary">LOC109462512</name>
</gene>
<dbReference type="SUPFAM" id="SSF82895">
    <property type="entry name" value="TSP-1 type 1 repeat"/>
    <property type="match status" value="5"/>
</dbReference>
<dbReference type="PROSITE" id="PS50092">
    <property type="entry name" value="TSP1"/>
    <property type="match status" value="5"/>
</dbReference>
<dbReference type="Gene3D" id="2.60.40.10">
    <property type="entry name" value="Immunoglobulins"/>
    <property type="match status" value="1"/>
</dbReference>
<evidence type="ECO:0000256" key="6">
    <source>
        <dbReference type="SAM" id="SignalP"/>
    </source>
</evidence>
<dbReference type="Gene3D" id="2.20.100.10">
    <property type="entry name" value="Thrombospondin type-1 (TSP1) repeat"/>
    <property type="match status" value="5"/>
</dbReference>
<keyword evidence="8" id="KW-1185">Reference proteome</keyword>
<dbReference type="PANTHER" id="PTHR22906">
    <property type="entry name" value="PROPERDIN"/>
    <property type="match status" value="1"/>
</dbReference>
<dbReference type="Pfam" id="PF00090">
    <property type="entry name" value="TSP_1"/>
    <property type="match status" value="5"/>
</dbReference>
<dbReference type="InterPro" id="IPR007110">
    <property type="entry name" value="Ig-like_dom"/>
</dbReference>
<feature type="domain" description="Ig-like" evidence="7">
    <location>
        <begin position="321"/>
        <end position="407"/>
    </location>
</feature>
<dbReference type="InterPro" id="IPR056258">
    <property type="entry name" value="CILP-1/2_C"/>
</dbReference>
<dbReference type="Proteomes" id="UP000515135">
    <property type="component" value="Unplaced"/>
</dbReference>
<keyword evidence="2" id="KW-0964">Secreted</keyword>
<dbReference type="InterPro" id="IPR056255">
    <property type="entry name" value="CILP-1/2_dom"/>
</dbReference>
<dbReference type="OrthoDB" id="446173at2759"/>
<dbReference type="InterPro" id="IPR036383">
    <property type="entry name" value="TSP1_rpt_sf"/>
</dbReference>
<dbReference type="InterPro" id="IPR000884">
    <property type="entry name" value="TSP1_rpt"/>
</dbReference>
<dbReference type="SUPFAM" id="SSF48726">
    <property type="entry name" value="Immunoglobulin"/>
    <property type="match status" value="1"/>
</dbReference>
<dbReference type="FunFam" id="2.20.100.10:FF:000007">
    <property type="entry name" value="Thrombospondin 1"/>
    <property type="match status" value="5"/>
</dbReference>
<dbReference type="Pfam" id="PF23708">
    <property type="entry name" value="CILP_5th"/>
    <property type="match status" value="1"/>
</dbReference>
<sequence length="565" mass="59381">MRAIICFIIVLLGLMVYVSPVHGQGEVIDGGWSDWGPWSGCSVTCESGTQTRDRTCTNPAPANGGADCDGLAEETQACDTEVSCPVIDGGWSDWGPWSGCSVTCESGTQTRDRTCTNPAPANGGADCDGLAQETQACDTGMPCPVDGGWSDWSTWSVCSVTCESGTQTRDRTCTNPAPANGGAGCDGLAQETQACDTEVSCPVIDGGWSVWGPWSGCSVTCESGTQTRDRTCTNPAPANGGVGCDGLAEETQACDTGVPCPVDGMWSTWMTWSTCSQSCGGGTQARQRACNNPAPANGGNACVGSQEQSRQCSTWACPVAPIITQDPESRSRLVGQDVTFCCDAHGFPQPKAEDYEWFRDGIVLDKSVYGYSNQLTLTNLALSDAGEYRCRANSAAGAAYSGSAQLQIYGSAGDSYDAAPSPEYLQLPADCVQPDGTRLYQVGKCDNKPCVGPSYNSGQYQEGEEQQLETFGMFSLDFEDGSGNELGLAVSTQGATPPDNTDTTRYRFYDSRDDLGQTFGIYKATGAGDSSKQTAYQQCLAGSSSGSGSTTIAPDNNWFVHFDCS</sequence>
<evidence type="ECO:0000256" key="4">
    <source>
        <dbReference type="ARBA" id="ARBA00022737"/>
    </source>
</evidence>
<dbReference type="InterPro" id="IPR003598">
    <property type="entry name" value="Ig_sub2"/>
</dbReference>
<evidence type="ECO:0000256" key="2">
    <source>
        <dbReference type="ARBA" id="ARBA00022525"/>
    </source>
</evidence>
<protein>
    <submittedName>
        <fullName evidence="9">Coadhesin-like</fullName>
    </submittedName>
</protein>
<proteinExistence type="predicted"/>
<organism evidence="8 9">
    <name type="scientific">Branchiostoma belcheri</name>
    <name type="common">Amphioxus</name>
    <dbReference type="NCBI Taxonomy" id="7741"/>
    <lineage>
        <taxon>Eukaryota</taxon>
        <taxon>Metazoa</taxon>
        <taxon>Chordata</taxon>
        <taxon>Cephalochordata</taxon>
        <taxon>Leptocardii</taxon>
        <taxon>Amphioxiformes</taxon>
        <taxon>Branchiostomatidae</taxon>
        <taxon>Branchiostoma</taxon>
    </lineage>
</organism>
<evidence type="ECO:0000256" key="3">
    <source>
        <dbReference type="ARBA" id="ARBA00022729"/>
    </source>
</evidence>
<reference evidence="9" key="1">
    <citation type="submission" date="2025-08" db="UniProtKB">
        <authorList>
            <consortium name="RefSeq"/>
        </authorList>
    </citation>
    <scope>IDENTIFICATION</scope>
    <source>
        <tissue evidence="9">Gonad</tissue>
    </source>
</reference>
<dbReference type="PROSITE" id="PS50835">
    <property type="entry name" value="IG_LIKE"/>
    <property type="match status" value="1"/>
</dbReference>
<evidence type="ECO:0000256" key="5">
    <source>
        <dbReference type="ARBA" id="ARBA00023157"/>
    </source>
</evidence>
<feature type="signal peptide" evidence="6">
    <location>
        <begin position="1"/>
        <end position="23"/>
    </location>
</feature>
<dbReference type="SMART" id="SM00409">
    <property type="entry name" value="IG"/>
    <property type="match status" value="1"/>
</dbReference>
<feature type="chain" id="PRO_5027759408" evidence="6">
    <location>
        <begin position="24"/>
        <end position="565"/>
    </location>
</feature>
<dbReference type="Pfam" id="PF23599">
    <property type="entry name" value="CILP_C"/>
    <property type="match status" value="1"/>
</dbReference>
<keyword evidence="3 6" id="KW-0732">Signal</keyword>
<comment type="subcellular location">
    <subcellularLocation>
        <location evidence="1">Secreted</location>
    </subcellularLocation>
</comment>
<dbReference type="AlphaFoldDB" id="A0A6P4XVL2"/>
<evidence type="ECO:0000313" key="8">
    <source>
        <dbReference type="Proteomes" id="UP000515135"/>
    </source>
</evidence>
<evidence type="ECO:0000313" key="9">
    <source>
        <dbReference type="RefSeq" id="XP_019614624.1"/>
    </source>
</evidence>
<dbReference type="RefSeq" id="XP_019614624.1">
    <property type="nucleotide sequence ID" value="XM_019759065.1"/>
</dbReference>
<dbReference type="InterPro" id="IPR052065">
    <property type="entry name" value="Compl_asym_regulator"/>
</dbReference>
<dbReference type="InterPro" id="IPR036179">
    <property type="entry name" value="Ig-like_dom_sf"/>
</dbReference>
<dbReference type="GeneID" id="109462512"/>
<accession>A0A6P4XVL2</accession>
<dbReference type="Pfam" id="PF13927">
    <property type="entry name" value="Ig_3"/>
    <property type="match status" value="1"/>
</dbReference>
<dbReference type="InterPro" id="IPR003599">
    <property type="entry name" value="Ig_sub"/>
</dbReference>